<dbReference type="PROSITE" id="PS51175">
    <property type="entry name" value="CBM6"/>
    <property type="match status" value="1"/>
</dbReference>
<feature type="compositionally biased region" description="Polar residues" evidence="1">
    <location>
        <begin position="1"/>
        <end position="11"/>
    </location>
</feature>
<keyword evidence="2" id="KW-0812">Transmembrane</keyword>
<proteinExistence type="predicted"/>
<dbReference type="InterPro" id="IPR005084">
    <property type="entry name" value="CBM6"/>
</dbReference>
<feature type="region of interest" description="Disordered" evidence="1">
    <location>
        <begin position="1"/>
        <end position="84"/>
    </location>
</feature>
<accession>A0ABP5USA3</accession>
<dbReference type="EMBL" id="BAAATJ010000002">
    <property type="protein sequence ID" value="GAA2386714.1"/>
    <property type="molecule type" value="Genomic_DNA"/>
</dbReference>
<dbReference type="Gene3D" id="2.60.120.260">
    <property type="entry name" value="Galactose-binding domain-like"/>
    <property type="match status" value="1"/>
</dbReference>
<comment type="caution">
    <text evidence="4">The sequence shown here is derived from an EMBL/GenBank/DDBJ whole genome shotgun (WGS) entry which is preliminary data.</text>
</comment>
<keyword evidence="2" id="KW-1133">Transmembrane helix</keyword>
<name>A0ABP5USA3_9ACTN</name>
<feature type="region of interest" description="Disordered" evidence="1">
    <location>
        <begin position="142"/>
        <end position="196"/>
    </location>
</feature>
<evidence type="ECO:0000259" key="3">
    <source>
        <dbReference type="PROSITE" id="PS51175"/>
    </source>
</evidence>
<feature type="compositionally biased region" description="Basic and acidic residues" evidence="1">
    <location>
        <begin position="167"/>
        <end position="188"/>
    </location>
</feature>
<feature type="domain" description="CBM6" evidence="3">
    <location>
        <begin position="183"/>
        <end position="316"/>
    </location>
</feature>
<reference evidence="5" key="1">
    <citation type="journal article" date="2019" name="Int. J. Syst. Evol. Microbiol.">
        <title>The Global Catalogue of Microorganisms (GCM) 10K type strain sequencing project: providing services to taxonomists for standard genome sequencing and annotation.</title>
        <authorList>
            <consortium name="The Broad Institute Genomics Platform"/>
            <consortium name="The Broad Institute Genome Sequencing Center for Infectious Disease"/>
            <person name="Wu L."/>
            <person name="Ma J."/>
        </authorList>
    </citation>
    <scope>NUCLEOTIDE SEQUENCE [LARGE SCALE GENOMIC DNA]</scope>
    <source>
        <strain evidence="5">JCM 6921</strain>
    </source>
</reference>
<protein>
    <submittedName>
        <fullName evidence="4">CBM35 domain-containing protein</fullName>
    </submittedName>
</protein>
<keyword evidence="2" id="KW-0472">Membrane</keyword>
<dbReference type="RefSeq" id="WP_344629303.1">
    <property type="nucleotide sequence ID" value="NZ_BAAATJ010000002.1"/>
</dbReference>
<evidence type="ECO:0000313" key="5">
    <source>
        <dbReference type="Proteomes" id="UP001500058"/>
    </source>
</evidence>
<dbReference type="Proteomes" id="UP001500058">
    <property type="component" value="Unassembled WGS sequence"/>
</dbReference>
<feature type="transmembrane region" description="Helical" evidence="2">
    <location>
        <begin position="114"/>
        <end position="135"/>
    </location>
</feature>
<gene>
    <name evidence="4" type="ORF">GCM10010420_06920</name>
</gene>
<dbReference type="InterPro" id="IPR008979">
    <property type="entry name" value="Galactose-bd-like_sf"/>
</dbReference>
<sequence>MTAGNNGSGTPDNDDPFAYLYRSEDGTGGGASGTATQQPGVPRTSYNQVRPVGERRYGGQQARQPQQPPQPPGHPSTHYAAPETVPGGRAAVRQGAPAGRGRAAARGGRNHKGLLIGAIAVVAAVVIGVGSAIFFSSGDDAPGNQAGGSPAPTAEAGGGGNADGDGGQDKDKDEDAEKTGSLPKEDAASLRPEGGATVAKEIQGSRARSGAYVAGLDKPGASVNWVFDVPEGGKYTLFVGYGVPGKDANSTLTVNGKPQGQPLNMQNFARAEEGQWDKGWTRTFAWIELNKGTNTVSISCEEGNQCGFVLDQVWLKEGHVKS</sequence>
<evidence type="ECO:0000256" key="2">
    <source>
        <dbReference type="SAM" id="Phobius"/>
    </source>
</evidence>
<evidence type="ECO:0000313" key="4">
    <source>
        <dbReference type="EMBL" id="GAA2386714.1"/>
    </source>
</evidence>
<dbReference type="SUPFAM" id="SSF49785">
    <property type="entry name" value="Galactose-binding domain-like"/>
    <property type="match status" value="1"/>
</dbReference>
<keyword evidence="5" id="KW-1185">Reference proteome</keyword>
<evidence type="ECO:0000256" key="1">
    <source>
        <dbReference type="SAM" id="MobiDB-lite"/>
    </source>
</evidence>
<organism evidence="4 5">
    <name type="scientific">Streptomyces glaucosporus</name>
    <dbReference type="NCBI Taxonomy" id="284044"/>
    <lineage>
        <taxon>Bacteria</taxon>
        <taxon>Bacillati</taxon>
        <taxon>Actinomycetota</taxon>
        <taxon>Actinomycetes</taxon>
        <taxon>Kitasatosporales</taxon>
        <taxon>Streptomycetaceae</taxon>
        <taxon>Streptomyces</taxon>
    </lineage>
</organism>
<feature type="compositionally biased region" description="Gly residues" evidence="1">
    <location>
        <begin position="156"/>
        <end position="165"/>
    </location>
</feature>